<keyword evidence="3" id="KW-1185">Reference proteome</keyword>
<dbReference type="OrthoDB" id="3837969at2"/>
<dbReference type="HOGENOM" id="CLU_818145_0_0_11"/>
<dbReference type="KEGG" id="ccj:UL81_08060"/>
<feature type="compositionally biased region" description="Polar residues" evidence="1">
    <location>
        <begin position="221"/>
        <end position="234"/>
    </location>
</feature>
<reference evidence="2 3" key="1">
    <citation type="journal article" date="2015" name="Genome Announc.">
        <title>Complete Genome Sequence of Corynebacterium camporealensis DSM 44610, Isolated from the Milk of a Manchega Sheep with Subclinical Mastitis.</title>
        <authorList>
            <person name="Ruckert C."/>
            <person name="Albersmeier A."/>
            <person name="Winkler A."/>
            <person name="Tauch A."/>
        </authorList>
    </citation>
    <scope>NUCLEOTIDE SEQUENCE [LARGE SCALE GENOMIC DNA]</scope>
    <source>
        <strain evidence="2 3">DSM 44610</strain>
    </source>
</reference>
<protein>
    <submittedName>
        <fullName evidence="2">Uncharacterized protein</fullName>
    </submittedName>
</protein>
<dbReference type="PATRIC" id="fig|161896.4.peg.1579"/>
<gene>
    <name evidence="2" type="ORF">UL81_08060</name>
</gene>
<dbReference type="RefSeq" id="WP_046453466.1">
    <property type="nucleotide sequence ID" value="NZ_CP011311.1"/>
</dbReference>
<dbReference type="Proteomes" id="UP000033566">
    <property type="component" value="Chromosome"/>
</dbReference>
<sequence>MSQPITVTSAIINQALRPMTAWNLEPTTLDSQGPISLDLITTAARVVDTSGVIEILESWDKADNPNRYRGGRPAQVSARSALILLIVAGLDDKPLNITEAVEILRYRLDGKAWAAAGLDLNLFTDRRNPQWYSRIYRTIRNRARALIDPYPETKKGRRYDKDVFAALKATRSPALIEQRKKRIAIFDSALALGSARLAGDDVFKRHIGDYASDATMYATSTTMPRSGSKLTSSEPDAGSYVREGNHHPGENKGAIKVKHGFDPTLAVAVGGAFGESVPDLIVGVSVDKPGHRPGQNVLQAVAMLERTGFPRRYMIGDMAYSPGSKPEYYQAPMRKNGWKIVGDIPNKEEARGIAATYVGMVLSDGKCTAQLF</sequence>
<accession>A0A0F6TB33</accession>
<dbReference type="EMBL" id="CP011311">
    <property type="protein sequence ID" value="AKE39566.1"/>
    <property type="molecule type" value="Genomic_DNA"/>
</dbReference>
<evidence type="ECO:0000256" key="1">
    <source>
        <dbReference type="SAM" id="MobiDB-lite"/>
    </source>
</evidence>
<proteinExistence type="predicted"/>
<feature type="region of interest" description="Disordered" evidence="1">
    <location>
        <begin position="221"/>
        <end position="248"/>
    </location>
</feature>
<name>A0A0F6TB33_9CORY</name>
<evidence type="ECO:0000313" key="2">
    <source>
        <dbReference type="EMBL" id="AKE39566.1"/>
    </source>
</evidence>
<evidence type="ECO:0000313" key="3">
    <source>
        <dbReference type="Proteomes" id="UP000033566"/>
    </source>
</evidence>
<organism evidence="2 3">
    <name type="scientific">Corynebacterium camporealensis</name>
    <dbReference type="NCBI Taxonomy" id="161896"/>
    <lineage>
        <taxon>Bacteria</taxon>
        <taxon>Bacillati</taxon>
        <taxon>Actinomycetota</taxon>
        <taxon>Actinomycetes</taxon>
        <taxon>Mycobacteriales</taxon>
        <taxon>Corynebacteriaceae</taxon>
        <taxon>Corynebacterium</taxon>
    </lineage>
</organism>
<dbReference type="AlphaFoldDB" id="A0A0F6TB33"/>